<keyword evidence="2" id="KW-1185">Reference proteome</keyword>
<dbReference type="Proteomes" id="UP000078572">
    <property type="component" value="Chromosome 2"/>
</dbReference>
<evidence type="ECO:0000313" key="1">
    <source>
        <dbReference type="EMBL" id="ANJ75773.1"/>
    </source>
</evidence>
<evidence type="ECO:0000313" key="2">
    <source>
        <dbReference type="Proteomes" id="UP000078572"/>
    </source>
</evidence>
<dbReference type="EMBL" id="CP016023">
    <property type="protein sequence ID" value="ANJ75773.1"/>
    <property type="molecule type" value="Genomic_DNA"/>
</dbReference>
<protein>
    <recommendedName>
        <fullName evidence="3">Hydrolase</fullName>
    </recommendedName>
</protein>
<dbReference type="InterPro" id="IPR029058">
    <property type="entry name" value="AB_hydrolase_fold"/>
</dbReference>
<accession>A0A192A606</accession>
<reference evidence="2" key="1">
    <citation type="submission" date="2016-06" db="EMBL/GenBank/DDBJ databases">
        <authorList>
            <person name="Xu Y."/>
            <person name="Nagy A."/>
            <person name="Yan X."/>
            <person name="Kim S.W."/>
            <person name="Haley B."/>
            <person name="Liu N.T."/>
            <person name="Nou X."/>
        </authorList>
    </citation>
    <scope>NUCLEOTIDE SEQUENCE [LARGE SCALE GENOMIC DNA]</scope>
    <source>
        <strain evidence="2">ATCC 49129</strain>
    </source>
</reference>
<proteinExistence type="predicted"/>
<dbReference type="Gene3D" id="3.40.50.1820">
    <property type="entry name" value="alpha/beta hydrolase"/>
    <property type="match status" value="1"/>
</dbReference>
<dbReference type="SUPFAM" id="SSF53474">
    <property type="entry name" value="alpha/beta-Hydrolases"/>
    <property type="match status" value="1"/>
</dbReference>
<sequence length="194" mass="20797">MTLRMKIVVASDIHGINASLRSLLAVLGDPVILSPWPEGGCPFASEEDAVHAFHAKNGLRSYAQKIADVVEDQPAFLIGFSVGATSLWHYIASQRCHVQSRAFLYYGSRIRDAVGLIPRCPATVVFAEHEPSFSPASVAASIAGPGVACSVIENTHHGFMNPSSRHYRLDIAGRQLELLRSATEEGATTQVTGG</sequence>
<evidence type="ECO:0008006" key="3">
    <source>
        <dbReference type="Google" id="ProtNLM"/>
    </source>
</evidence>
<name>A0A192A606_9RALS</name>
<gene>
    <name evidence="1" type="ORF">A9Y76_25215</name>
</gene>
<dbReference type="AlphaFoldDB" id="A0A192A606"/>
<organism evidence="1 2">
    <name type="scientific">Ralstonia insidiosa</name>
    <dbReference type="NCBI Taxonomy" id="190721"/>
    <lineage>
        <taxon>Bacteria</taxon>
        <taxon>Pseudomonadati</taxon>
        <taxon>Pseudomonadota</taxon>
        <taxon>Betaproteobacteria</taxon>
        <taxon>Burkholderiales</taxon>
        <taxon>Burkholderiaceae</taxon>
        <taxon>Ralstonia</taxon>
    </lineage>
</organism>